<sequence length="128" mass="14777">MFVCLYMGSSSLYKDALANFKKSSNPESLVEICTAMHKLTYAMALYYQGYMTQEELDNPNVHGTGTAYYCLDCFFNTIDALKKMQSALIRKLVLPMMTEFTSEAAETKRRIVGEWMIRVGERRTIQRR</sequence>
<dbReference type="GeneID" id="24920454"/>
<dbReference type="AlphaFoldDB" id="D8M6Q8"/>
<dbReference type="InParanoid" id="D8M6Q8"/>
<dbReference type="RefSeq" id="XP_012897524.1">
    <property type="nucleotide sequence ID" value="XM_013042070.1"/>
</dbReference>
<dbReference type="OrthoDB" id="64867at2759"/>
<dbReference type="EMBL" id="FN668661">
    <property type="protein sequence ID" value="CBK23476.2"/>
    <property type="molecule type" value="Genomic_DNA"/>
</dbReference>
<protein>
    <recommendedName>
        <fullName evidence="3">BRO1 domain-containing protein</fullName>
    </recommendedName>
</protein>
<evidence type="ECO:0008006" key="3">
    <source>
        <dbReference type="Google" id="ProtNLM"/>
    </source>
</evidence>
<keyword evidence="2" id="KW-1185">Reference proteome</keyword>
<accession>D8M6Q8</accession>
<evidence type="ECO:0000313" key="2">
    <source>
        <dbReference type="Proteomes" id="UP000008312"/>
    </source>
</evidence>
<dbReference type="Proteomes" id="UP000008312">
    <property type="component" value="Unassembled WGS sequence"/>
</dbReference>
<organism evidence="1">
    <name type="scientific">Blastocystis hominis</name>
    <dbReference type="NCBI Taxonomy" id="12968"/>
    <lineage>
        <taxon>Eukaryota</taxon>
        <taxon>Sar</taxon>
        <taxon>Stramenopiles</taxon>
        <taxon>Bigyra</taxon>
        <taxon>Opalozoa</taxon>
        <taxon>Opalinata</taxon>
        <taxon>Blastocystidae</taxon>
        <taxon>Blastocystis</taxon>
    </lineage>
</organism>
<proteinExistence type="predicted"/>
<reference evidence="1" key="1">
    <citation type="submission" date="2010-02" db="EMBL/GenBank/DDBJ databases">
        <title>Sequencing and annotation of the Blastocystis hominis genome.</title>
        <authorList>
            <person name="Wincker P."/>
        </authorList>
    </citation>
    <scope>NUCLEOTIDE SEQUENCE</scope>
    <source>
        <strain evidence="1">Singapore isolate B</strain>
    </source>
</reference>
<name>D8M6Q8_BLAHO</name>
<evidence type="ECO:0000313" key="1">
    <source>
        <dbReference type="EMBL" id="CBK23476.2"/>
    </source>
</evidence>
<gene>
    <name evidence="1" type="ORF">GSBLH_T00003350001</name>
</gene>